<keyword evidence="3" id="KW-0520">NAD</keyword>
<dbReference type="InterPro" id="IPR013328">
    <property type="entry name" value="6PGD_dom2"/>
</dbReference>
<feature type="domain" description="6-phosphogluconate dehydrogenase NADP-binding" evidence="5">
    <location>
        <begin position="33"/>
        <end position="188"/>
    </location>
</feature>
<keyword evidence="8" id="KW-1185">Reference proteome</keyword>
<organism evidence="7 8">
    <name type="scientific">Microbacterium album</name>
    <dbReference type="NCBI Taxonomy" id="2053191"/>
    <lineage>
        <taxon>Bacteria</taxon>
        <taxon>Bacillati</taxon>
        <taxon>Actinomycetota</taxon>
        <taxon>Actinomycetes</taxon>
        <taxon>Micrococcales</taxon>
        <taxon>Microbacteriaceae</taxon>
        <taxon>Microbacterium</taxon>
    </lineage>
</organism>
<dbReference type="Gene3D" id="1.10.1040.10">
    <property type="entry name" value="N-(1-d-carboxylethyl)-l-norvaline Dehydrogenase, domain 2"/>
    <property type="match status" value="1"/>
</dbReference>
<dbReference type="SUPFAM" id="SSF51735">
    <property type="entry name" value="NAD(P)-binding Rossmann-fold domains"/>
    <property type="match status" value="1"/>
</dbReference>
<protein>
    <submittedName>
        <fullName evidence="7">6-phosphogluconate dehydrogenase</fullName>
    </submittedName>
</protein>
<dbReference type="Pfam" id="PF03446">
    <property type="entry name" value="NAD_binding_2"/>
    <property type="match status" value="1"/>
</dbReference>
<comment type="caution">
    <text evidence="7">The sequence shown here is derived from an EMBL/GenBank/DDBJ whole genome shotgun (WGS) entry which is preliminary data.</text>
</comment>
<accession>A0A917MMD0</accession>
<evidence type="ECO:0000256" key="4">
    <source>
        <dbReference type="PIRSR" id="PIRSR000103-1"/>
    </source>
</evidence>
<dbReference type="GO" id="GO:0050661">
    <property type="term" value="F:NADP binding"/>
    <property type="evidence" value="ECO:0007669"/>
    <property type="project" value="InterPro"/>
</dbReference>
<dbReference type="InterPro" id="IPR036291">
    <property type="entry name" value="NAD(P)-bd_dom_sf"/>
</dbReference>
<reference evidence="7" key="1">
    <citation type="journal article" date="2014" name="Int. J. Syst. Evol. Microbiol.">
        <title>Complete genome sequence of Corynebacterium casei LMG S-19264T (=DSM 44701T), isolated from a smear-ripened cheese.</title>
        <authorList>
            <consortium name="US DOE Joint Genome Institute (JGI-PGF)"/>
            <person name="Walter F."/>
            <person name="Albersmeier A."/>
            <person name="Kalinowski J."/>
            <person name="Ruckert C."/>
        </authorList>
    </citation>
    <scope>NUCLEOTIDE SEQUENCE</scope>
    <source>
        <strain evidence="7">CGMCC 1.15794</strain>
    </source>
</reference>
<proteinExistence type="inferred from homology"/>
<dbReference type="SUPFAM" id="SSF48179">
    <property type="entry name" value="6-phosphogluconate dehydrogenase C-terminal domain-like"/>
    <property type="match status" value="1"/>
</dbReference>
<name>A0A917MMD0_9MICO</name>
<evidence type="ECO:0000313" key="7">
    <source>
        <dbReference type="EMBL" id="GGH43752.1"/>
    </source>
</evidence>
<evidence type="ECO:0000259" key="6">
    <source>
        <dbReference type="Pfam" id="PF14833"/>
    </source>
</evidence>
<evidence type="ECO:0000256" key="1">
    <source>
        <dbReference type="ARBA" id="ARBA00009080"/>
    </source>
</evidence>
<dbReference type="InterPro" id="IPR051265">
    <property type="entry name" value="HIBADH-related_NP60_sf"/>
</dbReference>
<dbReference type="RefSeq" id="WP_229663175.1">
    <property type="nucleotide sequence ID" value="NZ_BMJY01000006.1"/>
</dbReference>
<evidence type="ECO:0000259" key="5">
    <source>
        <dbReference type="Pfam" id="PF03446"/>
    </source>
</evidence>
<dbReference type="GO" id="GO:0016491">
    <property type="term" value="F:oxidoreductase activity"/>
    <property type="evidence" value="ECO:0007669"/>
    <property type="project" value="UniProtKB-KW"/>
</dbReference>
<evidence type="ECO:0000313" key="8">
    <source>
        <dbReference type="Proteomes" id="UP000657592"/>
    </source>
</evidence>
<dbReference type="PIRSF" id="PIRSF000103">
    <property type="entry name" value="HIBADH"/>
    <property type="match status" value="1"/>
</dbReference>
<keyword evidence="2" id="KW-0560">Oxidoreductase</keyword>
<dbReference type="Gene3D" id="3.40.50.720">
    <property type="entry name" value="NAD(P)-binding Rossmann-like Domain"/>
    <property type="match status" value="1"/>
</dbReference>
<dbReference type="InterPro" id="IPR029154">
    <property type="entry name" value="HIBADH-like_NADP-bd"/>
</dbReference>
<dbReference type="Pfam" id="PF14833">
    <property type="entry name" value="NAD_binding_11"/>
    <property type="match status" value="1"/>
</dbReference>
<comment type="similarity">
    <text evidence="1">Belongs to the HIBADH-related family.</text>
</comment>
<dbReference type="InterPro" id="IPR006115">
    <property type="entry name" value="6PGDH_NADP-bd"/>
</dbReference>
<feature type="domain" description="3-hydroxyisobutyrate dehydrogenase-like NAD-binding" evidence="6">
    <location>
        <begin position="195"/>
        <end position="310"/>
    </location>
</feature>
<dbReference type="PANTHER" id="PTHR43580">
    <property type="entry name" value="OXIDOREDUCTASE GLYR1-RELATED"/>
    <property type="match status" value="1"/>
</dbReference>
<dbReference type="InterPro" id="IPR008927">
    <property type="entry name" value="6-PGluconate_DH-like_C_sf"/>
</dbReference>
<evidence type="ECO:0000256" key="2">
    <source>
        <dbReference type="ARBA" id="ARBA00023002"/>
    </source>
</evidence>
<dbReference type="PANTHER" id="PTHR43580:SF2">
    <property type="entry name" value="CYTOKINE-LIKE NUCLEAR FACTOR N-PAC"/>
    <property type="match status" value="1"/>
</dbReference>
<evidence type="ECO:0000256" key="3">
    <source>
        <dbReference type="ARBA" id="ARBA00023027"/>
    </source>
</evidence>
<reference evidence="7" key="2">
    <citation type="submission" date="2020-09" db="EMBL/GenBank/DDBJ databases">
        <authorList>
            <person name="Sun Q."/>
            <person name="Zhou Y."/>
        </authorList>
    </citation>
    <scope>NUCLEOTIDE SEQUENCE</scope>
    <source>
        <strain evidence="7">CGMCC 1.15794</strain>
    </source>
</reference>
<sequence>MALDTNLGDAVGSLHETSGRWIVDAAAEPVRHRVGFISLGVMGAAMAARLTGAWPLLVWNRTAAATEPLAAAGAGVAGSPAEVFARCPVVILMLADERALDDVVRFDGSVDYRGTTVVQMGTVAPAYSSALGERLRAAGGRYVEAPVSGSRQPALEGALIAMVAGDDADVERVTPVLRPMCAQIFRCGAPPDALTMKLAVNTFLITLVSGLAEAFHFAERHRLDPALLERILAAGPMASTVSTSKAAKLAQEDWSVHAAIPDVLKNSRLIVDAARRSATASPLMEVCTQLFAEAERLGHDRDDMAAVVSAIRDRTARGEVRP</sequence>
<feature type="active site" evidence="4">
    <location>
        <position position="197"/>
    </location>
</feature>
<dbReference type="GO" id="GO:0051287">
    <property type="term" value="F:NAD binding"/>
    <property type="evidence" value="ECO:0007669"/>
    <property type="project" value="InterPro"/>
</dbReference>
<dbReference type="AlphaFoldDB" id="A0A917MMD0"/>
<dbReference type="InterPro" id="IPR015815">
    <property type="entry name" value="HIBADH-related"/>
</dbReference>
<dbReference type="Proteomes" id="UP000657592">
    <property type="component" value="Unassembled WGS sequence"/>
</dbReference>
<dbReference type="EMBL" id="BMJY01000006">
    <property type="protein sequence ID" value="GGH43752.1"/>
    <property type="molecule type" value="Genomic_DNA"/>
</dbReference>
<gene>
    <name evidence="7" type="ORF">GCM10010921_17950</name>
</gene>